<evidence type="ECO:0000256" key="1">
    <source>
        <dbReference type="SAM" id="MobiDB-lite"/>
    </source>
</evidence>
<dbReference type="AlphaFoldDB" id="A0A0G1DJ34"/>
<organism evidence="2 3">
    <name type="scientific">Candidatus Gottesmanbacteria bacterium GW2011_GWA2_43_14</name>
    <dbReference type="NCBI Taxonomy" id="1618443"/>
    <lineage>
        <taxon>Bacteria</taxon>
        <taxon>Candidatus Gottesmaniibacteriota</taxon>
    </lineage>
</organism>
<accession>A0A0G1DJ34</accession>
<feature type="region of interest" description="Disordered" evidence="1">
    <location>
        <begin position="30"/>
        <end position="66"/>
    </location>
</feature>
<gene>
    <name evidence="2" type="ORF">UV73_C0004G0002</name>
</gene>
<protein>
    <submittedName>
        <fullName evidence="2">Uncharacterized protein</fullName>
    </submittedName>
</protein>
<evidence type="ECO:0000313" key="2">
    <source>
        <dbReference type="EMBL" id="KKS97860.1"/>
    </source>
</evidence>
<comment type="caution">
    <text evidence="2">The sequence shown here is derived from an EMBL/GenBank/DDBJ whole genome shotgun (WGS) entry which is preliminary data.</text>
</comment>
<proteinExistence type="predicted"/>
<reference evidence="2 3" key="1">
    <citation type="journal article" date="2015" name="Nature">
        <title>rRNA introns, odd ribosomes, and small enigmatic genomes across a large radiation of phyla.</title>
        <authorList>
            <person name="Brown C.T."/>
            <person name="Hug L.A."/>
            <person name="Thomas B.C."/>
            <person name="Sharon I."/>
            <person name="Castelle C.J."/>
            <person name="Singh A."/>
            <person name="Wilkins M.J."/>
            <person name="Williams K.H."/>
            <person name="Banfield J.F."/>
        </authorList>
    </citation>
    <scope>NUCLEOTIDE SEQUENCE [LARGE SCALE GENOMIC DNA]</scope>
</reference>
<evidence type="ECO:0000313" key="3">
    <source>
        <dbReference type="Proteomes" id="UP000034894"/>
    </source>
</evidence>
<sequence length="66" mass="7178">MDKEHRKSQLPPLVPAEKGDIPIGIAISTIKKSSQGPERKIPAAKLQPFSPARDVNLEESSGLYPD</sequence>
<dbReference type="Proteomes" id="UP000034894">
    <property type="component" value="Unassembled WGS sequence"/>
</dbReference>
<name>A0A0G1DJ34_9BACT</name>
<dbReference type="EMBL" id="LCFP01000004">
    <property type="protein sequence ID" value="KKS97860.1"/>
    <property type="molecule type" value="Genomic_DNA"/>
</dbReference>